<keyword evidence="5" id="KW-0479">Metal-binding</keyword>
<keyword evidence="6" id="KW-0378">Hydrolase</keyword>
<evidence type="ECO:0000256" key="2">
    <source>
        <dbReference type="ARBA" id="ARBA00004123"/>
    </source>
</evidence>
<dbReference type="GO" id="GO:0004518">
    <property type="term" value="F:nuclease activity"/>
    <property type="evidence" value="ECO:0007669"/>
    <property type="project" value="UniProtKB-KW"/>
</dbReference>
<keyword evidence="4" id="KW-0540">Nuclease</keyword>
<dbReference type="Pfam" id="PF13359">
    <property type="entry name" value="DDE_Tnp_4"/>
    <property type="match status" value="1"/>
</dbReference>
<feature type="compositionally biased region" description="Low complexity" evidence="8">
    <location>
        <begin position="1"/>
        <end position="28"/>
    </location>
</feature>
<proteinExistence type="inferred from homology"/>
<evidence type="ECO:0000256" key="8">
    <source>
        <dbReference type="SAM" id="MobiDB-lite"/>
    </source>
</evidence>
<evidence type="ECO:0000259" key="9">
    <source>
        <dbReference type="Pfam" id="PF13359"/>
    </source>
</evidence>
<dbReference type="AlphaFoldDB" id="A0A2D0QP88"/>
<comment type="cofactor">
    <cofactor evidence="1">
        <name>a divalent metal cation</name>
        <dbReference type="ChEBI" id="CHEBI:60240"/>
    </cofactor>
</comment>
<dbReference type="RefSeq" id="XP_017320217.1">
    <property type="nucleotide sequence ID" value="XM_017464728.2"/>
</dbReference>
<dbReference type="PANTHER" id="PTHR22930">
    <property type="match status" value="1"/>
</dbReference>
<keyword evidence="7" id="KW-0539">Nucleus</keyword>
<dbReference type="OrthoDB" id="10061326at2759"/>
<dbReference type="GO" id="GO:0016787">
    <property type="term" value="F:hydrolase activity"/>
    <property type="evidence" value="ECO:0007669"/>
    <property type="project" value="UniProtKB-KW"/>
</dbReference>
<evidence type="ECO:0000313" key="10">
    <source>
        <dbReference type="Proteomes" id="UP000221080"/>
    </source>
</evidence>
<evidence type="ECO:0000256" key="6">
    <source>
        <dbReference type="ARBA" id="ARBA00022801"/>
    </source>
</evidence>
<organism evidence="10 11">
    <name type="scientific">Ictalurus punctatus</name>
    <name type="common">Channel catfish</name>
    <name type="synonym">Silurus punctatus</name>
    <dbReference type="NCBI Taxonomy" id="7998"/>
    <lineage>
        <taxon>Eukaryota</taxon>
        <taxon>Metazoa</taxon>
        <taxon>Chordata</taxon>
        <taxon>Craniata</taxon>
        <taxon>Vertebrata</taxon>
        <taxon>Euteleostomi</taxon>
        <taxon>Actinopterygii</taxon>
        <taxon>Neopterygii</taxon>
        <taxon>Teleostei</taxon>
        <taxon>Ostariophysi</taxon>
        <taxon>Siluriformes</taxon>
        <taxon>Ictaluridae</taxon>
        <taxon>Ictalurus</taxon>
    </lineage>
</organism>
<dbReference type="GO" id="GO:0005634">
    <property type="term" value="C:nucleus"/>
    <property type="evidence" value="ECO:0007669"/>
    <property type="project" value="UniProtKB-SubCell"/>
</dbReference>
<protein>
    <submittedName>
        <fullName evidence="11">Nuclease HARBI1</fullName>
    </submittedName>
</protein>
<sequence>MDLSSCSNCSCSFSSSSSSSSSSTSSSSSDEEIIVLLSEERHKKRPRKRRRYWIHPILKRREEHGEFHRLIQELKLYHEGFQRYFGMSVSDFENLLQMLAPSLRKEHTHYRKPIEPEQRLTVCLRFLITGDSYHTIASSFRLGVSTVSLIVSETCDAIWHCLRDEQLPVPTEEMWRNTARRFNDRWNFPNCLGAMDGKRVLCNYKGTFSVGLLALVDADCRFLMVDVGSFGSNSDGDIFADSALGKALRDGSLNVPPPSELPGAPELGKVKHVIVADEAFPLKPYLLRSYPGRRLPMDMRIFNYRLSRARHVSENAFGILSRRFRIFRRSLQVRPAVVDKVVKAACALCNYLRSDGSDQDHAPEDDHDYARTLQAFKRCRGRRATAEAQNVRELYKDYFNSPAGEVAWQYDHVNHSSEI</sequence>
<dbReference type="Proteomes" id="UP000221080">
    <property type="component" value="Chromosome 3"/>
</dbReference>
<dbReference type="InterPro" id="IPR027806">
    <property type="entry name" value="HARBI1_dom"/>
</dbReference>
<comment type="subcellular location">
    <subcellularLocation>
        <location evidence="2">Nucleus</location>
    </subcellularLocation>
</comment>
<evidence type="ECO:0000256" key="3">
    <source>
        <dbReference type="ARBA" id="ARBA00006958"/>
    </source>
</evidence>
<keyword evidence="10" id="KW-1185">Reference proteome</keyword>
<evidence type="ECO:0000256" key="1">
    <source>
        <dbReference type="ARBA" id="ARBA00001968"/>
    </source>
</evidence>
<evidence type="ECO:0000313" key="11">
    <source>
        <dbReference type="RefSeq" id="XP_017320217.1"/>
    </source>
</evidence>
<feature type="region of interest" description="Disordered" evidence="8">
    <location>
        <begin position="1"/>
        <end position="31"/>
    </location>
</feature>
<dbReference type="KEGG" id="ipu:108263683"/>
<evidence type="ECO:0000256" key="4">
    <source>
        <dbReference type="ARBA" id="ARBA00022722"/>
    </source>
</evidence>
<dbReference type="GO" id="GO:0046872">
    <property type="term" value="F:metal ion binding"/>
    <property type="evidence" value="ECO:0007669"/>
    <property type="project" value="UniProtKB-KW"/>
</dbReference>
<gene>
    <name evidence="11" type="primary">LOC108263683</name>
</gene>
<evidence type="ECO:0000256" key="7">
    <source>
        <dbReference type="ARBA" id="ARBA00023242"/>
    </source>
</evidence>
<reference evidence="11" key="2">
    <citation type="submission" date="2025-08" db="UniProtKB">
        <authorList>
            <consortium name="RefSeq"/>
        </authorList>
    </citation>
    <scope>IDENTIFICATION</scope>
    <source>
        <tissue evidence="11">Blood</tissue>
    </source>
</reference>
<accession>A0A2D0QP88</accession>
<comment type="similarity">
    <text evidence="3">Belongs to the HARBI1 family.</text>
</comment>
<dbReference type="PANTHER" id="PTHR22930:SF220">
    <property type="entry name" value="PROTEIN ALP1-LIKE"/>
    <property type="match status" value="1"/>
</dbReference>
<feature type="domain" description="DDE Tnp4" evidence="9">
    <location>
        <begin position="203"/>
        <end position="350"/>
    </location>
</feature>
<reference evidence="10" key="1">
    <citation type="journal article" date="2016" name="Nat. Commun.">
        <title>The channel catfish genome sequence provides insights into the evolution of scale formation in teleosts.</title>
        <authorList>
            <person name="Liu Z."/>
            <person name="Liu S."/>
            <person name="Yao J."/>
            <person name="Bao L."/>
            <person name="Zhang J."/>
            <person name="Li Y."/>
            <person name="Jiang C."/>
            <person name="Sun L."/>
            <person name="Wang R."/>
            <person name="Zhang Y."/>
            <person name="Zhou T."/>
            <person name="Zeng Q."/>
            <person name="Fu Q."/>
            <person name="Gao S."/>
            <person name="Li N."/>
            <person name="Koren S."/>
            <person name="Jiang Y."/>
            <person name="Zimin A."/>
            <person name="Xu P."/>
            <person name="Phillippy A.M."/>
            <person name="Geng X."/>
            <person name="Song L."/>
            <person name="Sun F."/>
            <person name="Li C."/>
            <person name="Wang X."/>
            <person name="Chen A."/>
            <person name="Jin Y."/>
            <person name="Yuan Z."/>
            <person name="Yang Y."/>
            <person name="Tan S."/>
            <person name="Peatman E."/>
            <person name="Lu J."/>
            <person name="Qin Z."/>
            <person name="Dunham R."/>
            <person name="Li Z."/>
            <person name="Sonstegard T."/>
            <person name="Feng J."/>
            <person name="Danzmann R.G."/>
            <person name="Schroeder S."/>
            <person name="Scheffler B."/>
            <person name="Duke M.V."/>
            <person name="Ballard L."/>
            <person name="Kucuktas H."/>
            <person name="Kaltenboeck L."/>
            <person name="Liu H."/>
            <person name="Armbruster J."/>
            <person name="Xie Y."/>
            <person name="Kirby M.L."/>
            <person name="Tian Y."/>
            <person name="Flanagan M.E."/>
            <person name="Mu W."/>
            <person name="Waldbieser G.C."/>
        </authorList>
    </citation>
    <scope>NUCLEOTIDE SEQUENCE [LARGE SCALE GENOMIC DNA]</scope>
    <source>
        <strain evidence="10">SDA103</strain>
    </source>
</reference>
<dbReference type="InterPro" id="IPR045249">
    <property type="entry name" value="HARBI1-like"/>
</dbReference>
<evidence type="ECO:0000256" key="5">
    <source>
        <dbReference type="ARBA" id="ARBA00022723"/>
    </source>
</evidence>
<dbReference type="GeneID" id="108263683"/>
<name>A0A2D0QP88_ICTPU</name>